<evidence type="ECO:0000256" key="2">
    <source>
        <dbReference type="ARBA" id="ARBA00012438"/>
    </source>
</evidence>
<keyword evidence="6" id="KW-0902">Two-component regulatory system</keyword>
<reference evidence="8" key="1">
    <citation type="submission" date="2019-11" db="EMBL/GenBank/DDBJ databases">
        <title>Genomic insights into an expanded diversity of filamentous marine cyanobacteria reveals the extraordinary biosynthetic potential of Moorea and Okeania.</title>
        <authorList>
            <person name="Ferreira Leao T."/>
            <person name="Wang M."/>
            <person name="Moss N."/>
            <person name="Da Silva R."/>
            <person name="Sanders J."/>
            <person name="Nurk S."/>
            <person name="Gurevich A."/>
            <person name="Humphrey G."/>
            <person name="Reher R."/>
            <person name="Zhu Q."/>
            <person name="Belda-Ferre P."/>
            <person name="Glukhov E."/>
            <person name="Rex R."/>
            <person name="Dorrestein P.C."/>
            <person name="Knight R."/>
            <person name="Pevzner P."/>
            <person name="Gerwick W.H."/>
            <person name="Gerwick L."/>
        </authorList>
    </citation>
    <scope>NUCLEOTIDE SEQUENCE</scope>
    <source>
        <strain evidence="8">SIO1C4</strain>
    </source>
</reference>
<dbReference type="AlphaFoldDB" id="A0A6B3NF82"/>
<proteinExistence type="predicted"/>
<accession>A0A6B3NF82</accession>
<dbReference type="CDD" id="cd00082">
    <property type="entry name" value="HisKA"/>
    <property type="match status" value="1"/>
</dbReference>
<dbReference type="GO" id="GO:0005886">
    <property type="term" value="C:plasma membrane"/>
    <property type="evidence" value="ECO:0007669"/>
    <property type="project" value="TreeGrafter"/>
</dbReference>
<sequence>MSLTADTHPTAKQLAALNRQLQLLKNAQSNLIATVAHELWTPLSTIQVSLESLANEGEVLPRFRQLMLDIALRDAQRLYQLLQDLLTLSKLEQGQVYHRRESLELQQALDLVLEEALLRMLELHQGEPKPYLWREVQLSSVEAITTQAREALTQAQRDQDIAVLNRQLAILEHTRSNLIAIVGHELRTPLSTIQICLESLASE</sequence>
<feature type="domain" description="Signal transduction histidine kinase dimerisation/phosphoacceptor" evidence="7">
    <location>
        <begin position="27"/>
        <end position="94"/>
    </location>
</feature>
<dbReference type="PANTHER" id="PTHR45453:SF1">
    <property type="entry name" value="PHOSPHATE REGULON SENSOR PROTEIN PHOR"/>
    <property type="match status" value="1"/>
</dbReference>
<feature type="non-terminal residue" evidence="8">
    <location>
        <position position="203"/>
    </location>
</feature>
<keyword evidence="5" id="KW-0418">Kinase</keyword>
<evidence type="ECO:0000256" key="4">
    <source>
        <dbReference type="ARBA" id="ARBA00022679"/>
    </source>
</evidence>
<dbReference type="SMART" id="SM00388">
    <property type="entry name" value="HisKA"/>
    <property type="match status" value="1"/>
</dbReference>
<keyword evidence="4" id="KW-0808">Transferase</keyword>
<dbReference type="InterPro" id="IPR050351">
    <property type="entry name" value="BphY/WalK/GraS-like"/>
</dbReference>
<dbReference type="GO" id="GO:0004721">
    <property type="term" value="F:phosphoprotein phosphatase activity"/>
    <property type="evidence" value="ECO:0007669"/>
    <property type="project" value="TreeGrafter"/>
</dbReference>
<protein>
    <recommendedName>
        <fullName evidence="2">histidine kinase</fullName>
        <ecNumber evidence="2">2.7.13.3</ecNumber>
    </recommendedName>
</protein>
<comment type="catalytic activity">
    <reaction evidence="1">
        <text>ATP + protein L-histidine = ADP + protein N-phospho-L-histidine.</text>
        <dbReference type="EC" id="2.7.13.3"/>
    </reaction>
</comment>
<evidence type="ECO:0000313" key="8">
    <source>
        <dbReference type="EMBL" id="NER28311.1"/>
    </source>
</evidence>
<dbReference type="InterPro" id="IPR036097">
    <property type="entry name" value="HisK_dim/P_sf"/>
</dbReference>
<dbReference type="PANTHER" id="PTHR45453">
    <property type="entry name" value="PHOSPHATE REGULON SENSOR PROTEIN PHOR"/>
    <property type="match status" value="1"/>
</dbReference>
<dbReference type="EMBL" id="JAAHFQ010000197">
    <property type="protein sequence ID" value="NER28311.1"/>
    <property type="molecule type" value="Genomic_DNA"/>
</dbReference>
<dbReference type="EC" id="2.7.13.3" evidence="2"/>
<dbReference type="Pfam" id="PF00512">
    <property type="entry name" value="HisKA"/>
    <property type="match status" value="1"/>
</dbReference>
<organism evidence="8">
    <name type="scientific">Symploca sp. SIO1C4</name>
    <dbReference type="NCBI Taxonomy" id="2607765"/>
    <lineage>
        <taxon>Bacteria</taxon>
        <taxon>Bacillati</taxon>
        <taxon>Cyanobacteriota</taxon>
        <taxon>Cyanophyceae</taxon>
        <taxon>Coleofasciculales</taxon>
        <taxon>Coleofasciculaceae</taxon>
        <taxon>Symploca</taxon>
    </lineage>
</organism>
<name>A0A6B3NF82_9CYAN</name>
<evidence type="ECO:0000256" key="3">
    <source>
        <dbReference type="ARBA" id="ARBA00022553"/>
    </source>
</evidence>
<dbReference type="GO" id="GO:0000155">
    <property type="term" value="F:phosphorelay sensor kinase activity"/>
    <property type="evidence" value="ECO:0007669"/>
    <property type="project" value="InterPro"/>
</dbReference>
<dbReference type="SUPFAM" id="SSF47384">
    <property type="entry name" value="Homodimeric domain of signal transducing histidine kinase"/>
    <property type="match status" value="2"/>
</dbReference>
<evidence type="ECO:0000259" key="7">
    <source>
        <dbReference type="SMART" id="SM00388"/>
    </source>
</evidence>
<dbReference type="GO" id="GO:0016036">
    <property type="term" value="P:cellular response to phosphate starvation"/>
    <property type="evidence" value="ECO:0007669"/>
    <property type="project" value="TreeGrafter"/>
</dbReference>
<evidence type="ECO:0000256" key="5">
    <source>
        <dbReference type="ARBA" id="ARBA00022777"/>
    </source>
</evidence>
<evidence type="ECO:0000256" key="1">
    <source>
        <dbReference type="ARBA" id="ARBA00000085"/>
    </source>
</evidence>
<dbReference type="InterPro" id="IPR003661">
    <property type="entry name" value="HisK_dim/P_dom"/>
</dbReference>
<gene>
    <name evidence="8" type="ORF">F6J89_11915</name>
</gene>
<evidence type="ECO:0000256" key="6">
    <source>
        <dbReference type="ARBA" id="ARBA00023012"/>
    </source>
</evidence>
<keyword evidence="3" id="KW-0597">Phosphoprotein</keyword>
<comment type="caution">
    <text evidence="8">The sequence shown here is derived from an EMBL/GenBank/DDBJ whole genome shotgun (WGS) entry which is preliminary data.</text>
</comment>
<dbReference type="Gene3D" id="1.10.287.130">
    <property type="match status" value="2"/>
</dbReference>